<reference evidence="3 4" key="1">
    <citation type="journal article" date="2011" name="Front. Microbiol.">
        <title>Genomic signatures of strain selection and enhancement in Bacillus atrophaeus var. globigii, a historical biowarfare simulant.</title>
        <authorList>
            <person name="Gibbons H.S."/>
            <person name="Broomall S.M."/>
            <person name="McNew L.A."/>
            <person name="Daligault H."/>
            <person name="Chapman C."/>
            <person name="Bruce D."/>
            <person name="Karavis M."/>
            <person name="Krepps M."/>
            <person name="McGregor P.A."/>
            <person name="Hong C."/>
            <person name="Park K.H."/>
            <person name="Akmal A."/>
            <person name="Feldman A."/>
            <person name="Lin J.S."/>
            <person name="Chang W.E."/>
            <person name="Higgs B.W."/>
            <person name="Demirev P."/>
            <person name="Lindquist J."/>
            <person name="Liem A."/>
            <person name="Fochler E."/>
            <person name="Read T.D."/>
            <person name="Tapia R."/>
            <person name="Johnson S."/>
            <person name="Bishop-Lilly K.A."/>
            <person name="Detter C."/>
            <person name="Han C."/>
            <person name="Sozhamannan S."/>
            <person name="Rosenzweig C.N."/>
            <person name="Skowronski E.W."/>
        </authorList>
    </citation>
    <scope>NUCLEOTIDE SEQUENCE [LARGE SCALE GENOMIC DNA]</scope>
    <source>
        <strain evidence="3 4">TPS4-2</strain>
    </source>
</reference>
<dbReference type="InterPro" id="IPR036265">
    <property type="entry name" value="HIT-like_sf"/>
</dbReference>
<organism evidence="3 4">
    <name type="scientific">Idiomarina piscisalsi</name>
    <dbReference type="NCBI Taxonomy" id="1096243"/>
    <lineage>
        <taxon>Bacteria</taxon>
        <taxon>Pseudomonadati</taxon>
        <taxon>Pseudomonadota</taxon>
        <taxon>Gammaproteobacteria</taxon>
        <taxon>Alteromonadales</taxon>
        <taxon>Idiomarinaceae</taxon>
        <taxon>Idiomarina</taxon>
    </lineage>
</organism>
<dbReference type="AlphaFoldDB" id="A0A432YW69"/>
<dbReference type="InterPro" id="IPR026026">
    <property type="entry name" value="HIT_Hint"/>
</dbReference>
<dbReference type="EMBL" id="PIQA01000001">
    <property type="protein sequence ID" value="RUO67573.1"/>
    <property type="molecule type" value="Genomic_DNA"/>
</dbReference>
<evidence type="ECO:0000256" key="1">
    <source>
        <dbReference type="PROSITE-ProRule" id="PRU00464"/>
    </source>
</evidence>
<comment type="caution">
    <text evidence="3">The sequence shown here is derived from an EMBL/GenBank/DDBJ whole genome shotgun (WGS) entry which is preliminary data.</text>
</comment>
<sequence>MSEFPVAKALLEDSYFLSDWPLCQVRVMNDAQYPWFVLIPRVDDVRELCDLTEEQQIQFLHESSFLSHWLKAEYKPDKLNVAALGNRVPQLHVHHIARFMSDAAWPDPVWGKQPMQPLSDKEVARLQELFADITF</sequence>
<evidence type="ECO:0000313" key="4">
    <source>
        <dbReference type="Proteomes" id="UP000288361"/>
    </source>
</evidence>
<dbReference type="InterPro" id="IPR011146">
    <property type="entry name" value="HIT-like"/>
</dbReference>
<dbReference type="SUPFAM" id="SSF54197">
    <property type="entry name" value="HIT-like"/>
    <property type="match status" value="1"/>
</dbReference>
<evidence type="ECO:0000259" key="2">
    <source>
        <dbReference type="PROSITE" id="PS51084"/>
    </source>
</evidence>
<dbReference type="Proteomes" id="UP000288361">
    <property type="component" value="Unassembled WGS sequence"/>
</dbReference>
<evidence type="ECO:0000313" key="3">
    <source>
        <dbReference type="EMBL" id="RUO67573.1"/>
    </source>
</evidence>
<dbReference type="PIRSF" id="PIRSF000714">
    <property type="entry name" value="HIT"/>
    <property type="match status" value="1"/>
</dbReference>
<name>A0A432YW69_9GAMM</name>
<dbReference type="Pfam" id="PF01230">
    <property type="entry name" value="HIT"/>
    <property type="match status" value="1"/>
</dbReference>
<gene>
    <name evidence="3" type="ORF">CWI73_01525</name>
</gene>
<dbReference type="RefSeq" id="WP_126751237.1">
    <property type="nucleotide sequence ID" value="NZ_JBHUMT010000016.1"/>
</dbReference>
<protein>
    <submittedName>
        <fullName evidence="3">HIT family protein</fullName>
    </submittedName>
</protein>
<dbReference type="Gene3D" id="3.30.428.10">
    <property type="entry name" value="HIT-like"/>
    <property type="match status" value="1"/>
</dbReference>
<dbReference type="GO" id="GO:0003824">
    <property type="term" value="F:catalytic activity"/>
    <property type="evidence" value="ECO:0007669"/>
    <property type="project" value="InterPro"/>
</dbReference>
<proteinExistence type="predicted"/>
<comment type="caution">
    <text evidence="1">Lacks conserved residue(s) required for the propagation of feature annotation.</text>
</comment>
<feature type="domain" description="HIT" evidence="2">
    <location>
        <begin position="37"/>
        <end position="105"/>
    </location>
</feature>
<accession>A0A432YW69</accession>
<dbReference type="PROSITE" id="PS51084">
    <property type="entry name" value="HIT_2"/>
    <property type="match status" value="1"/>
</dbReference>